<dbReference type="SUPFAM" id="SSF75011">
    <property type="entry name" value="3-carboxy-cis,cis-mucoante lactonizing enzyme"/>
    <property type="match status" value="1"/>
</dbReference>
<dbReference type="RefSeq" id="WP_192751796.1">
    <property type="nucleotide sequence ID" value="NZ_BAABJL010000040.1"/>
</dbReference>
<dbReference type="Pfam" id="PF13449">
    <property type="entry name" value="Phytase-like"/>
    <property type="match status" value="1"/>
</dbReference>
<dbReference type="InterPro" id="IPR027372">
    <property type="entry name" value="Phytase-like_dom"/>
</dbReference>
<evidence type="ECO:0000313" key="4">
    <source>
        <dbReference type="EMBL" id="MBE1607926.1"/>
    </source>
</evidence>
<evidence type="ECO:0000256" key="2">
    <source>
        <dbReference type="SAM" id="SignalP"/>
    </source>
</evidence>
<dbReference type="EMBL" id="JADBEM010000001">
    <property type="protein sequence ID" value="MBE1607926.1"/>
    <property type="molecule type" value="Genomic_DNA"/>
</dbReference>
<sequence>MGTPTSLLLRGAALATALVAGSGVLASAAGAVPAPVHDAASAARAAAGPDRGRPDRPEGPARPSDPTSAEQVRVLGEQVIPKGLSFAGAPVGELSGIDYDQRGNQWYLLSDDSEEGPARYYTARFYVTQSGVTPVQFTSAQDILRSDGSTFPPLATNDPEVADPEAIRLDPSDRTLYWSSEGKREVPADGSAPALVDPWVRQMTTTGRNLREFTQPSIFTMSAAEQGPRRNAVFEGLTLTTDGKEIVTSMEGSLYQDGPLPTPTSPAVNRLTWYDKASGQPVRQVAYPLDPIPVAPIPPTAAADNGISEILAVDKDHYLVLERSFATGVGNSIRLYEIDLRGANNILRDPSLADGAYRPVTKRLVADFADLGLSHIDNVEGMSWGPQLRAGERSLVFVSDDNLSSSQVTQVIALGLR</sequence>
<protein>
    <recommendedName>
        <fullName evidence="3">Phytase-like domain-containing protein</fullName>
    </recommendedName>
</protein>
<accession>A0A927MW01</accession>
<feature type="signal peptide" evidence="2">
    <location>
        <begin position="1"/>
        <end position="28"/>
    </location>
</feature>
<name>A0A927MW01_9ACTN</name>
<evidence type="ECO:0000256" key="1">
    <source>
        <dbReference type="SAM" id="MobiDB-lite"/>
    </source>
</evidence>
<dbReference type="PANTHER" id="PTHR37957:SF1">
    <property type="entry name" value="PHYTASE-LIKE DOMAIN-CONTAINING PROTEIN"/>
    <property type="match status" value="1"/>
</dbReference>
<feature type="compositionally biased region" description="Low complexity" evidence="1">
    <location>
        <begin position="40"/>
        <end position="49"/>
    </location>
</feature>
<evidence type="ECO:0000313" key="5">
    <source>
        <dbReference type="Proteomes" id="UP000638648"/>
    </source>
</evidence>
<keyword evidence="5" id="KW-1185">Reference proteome</keyword>
<feature type="chain" id="PRO_5036852296" description="Phytase-like domain-containing protein" evidence="2">
    <location>
        <begin position="29"/>
        <end position="417"/>
    </location>
</feature>
<reference evidence="4" key="1">
    <citation type="submission" date="2020-10" db="EMBL/GenBank/DDBJ databases">
        <title>Sequencing the genomes of 1000 actinobacteria strains.</title>
        <authorList>
            <person name="Klenk H.-P."/>
        </authorList>
    </citation>
    <scope>NUCLEOTIDE SEQUENCE</scope>
    <source>
        <strain evidence="4">DSM 45354</strain>
    </source>
</reference>
<proteinExistence type="predicted"/>
<keyword evidence="2" id="KW-0732">Signal</keyword>
<organism evidence="4 5">
    <name type="scientific">Actinopolymorpha pittospori</name>
    <dbReference type="NCBI Taxonomy" id="648752"/>
    <lineage>
        <taxon>Bacteria</taxon>
        <taxon>Bacillati</taxon>
        <taxon>Actinomycetota</taxon>
        <taxon>Actinomycetes</taxon>
        <taxon>Propionibacteriales</taxon>
        <taxon>Actinopolymorphaceae</taxon>
        <taxon>Actinopolymorpha</taxon>
    </lineage>
</organism>
<dbReference type="AlphaFoldDB" id="A0A927MW01"/>
<feature type="compositionally biased region" description="Basic and acidic residues" evidence="1">
    <location>
        <begin position="50"/>
        <end position="59"/>
    </location>
</feature>
<gene>
    <name evidence="4" type="ORF">HEB94_004774</name>
</gene>
<dbReference type="Proteomes" id="UP000638648">
    <property type="component" value="Unassembled WGS sequence"/>
</dbReference>
<dbReference type="PANTHER" id="PTHR37957">
    <property type="entry name" value="BLR7070 PROTEIN"/>
    <property type="match status" value="1"/>
</dbReference>
<feature type="region of interest" description="Disordered" evidence="1">
    <location>
        <begin position="40"/>
        <end position="69"/>
    </location>
</feature>
<comment type="caution">
    <text evidence="4">The sequence shown here is derived from an EMBL/GenBank/DDBJ whole genome shotgun (WGS) entry which is preliminary data.</text>
</comment>
<evidence type="ECO:0000259" key="3">
    <source>
        <dbReference type="Pfam" id="PF13449"/>
    </source>
</evidence>
<feature type="domain" description="Phytase-like" evidence="3">
    <location>
        <begin position="90"/>
        <end position="402"/>
    </location>
</feature>